<dbReference type="SUPFAM" id="SSF53448">
    <property type="entry name" value="Nucleotide-diphospho-sugar transferases"/>
    <property type="match status" value="1"/>
</dbReference>
<dbReference type="Gene3D" id="3.90.550.10">
    <property type="entry name" value="Spore Coat Polysaccharide Biosynthesis Protein SpsA, Chain A"/>
    <property type="match status" value="1"/>
</dbReference>
<dbReference type="InterPro" id="IPR025877">
    <property type="entry name" value="MobA-like_NTP_Trfase"/>
</dbReference>
<dbReference type="PANTHER" id="PTHR43777:SF1">
    <property type="entry name" value="MOLYBDENUM COFACTOR CYTIDYLYLTRANSFERASE"/>
    <property type="match status" value="1"/>
</dbReference>
<dbReference type="OrthoDB" id="285216at2"/>
<keyword evidence="2" id="KW-0808">Transferase</keyword>
<dbReference type="Proteomes" id="UP000321555">
    <property type="component" value="Chromosome"/>
</dbReference>
<dbReference type="GO" id="GO:0016779">
    <property type="term" value="F:nucleotidyltransferase activity"/>
    <property type="evidence" value="ECO:0007669"/>
    <property type="project" value="UniProtKB-ARBA"/>
</dbReference>
<reference evidence="3" key="1">
    <citation type="submission" date="2019-08" db="EMBL/GenBank/DDBJ databases">
        <authorList>
            <person name="Zheng X."/>
        </authorList>
    </citation>
    <scope>NUCLEOTIDE SEQUENCE [LARGE SCALE GENOMIC DNA]</scope>
    <source>
        <strain evidence="3">FJAT-25496</strain>
    </source>
</reference>
<evidence type="ECO:0000313" key="3">
    <source>
        <dbReference type="Proteomes" id="UP000321555"/>
    </source>
</evidence>
<accession>A0A5B8Z8F2</accession>
<dbReference type="InterPro" id="IPR029044">
    <property type="entry name" value="Nucleotide-diphossugar_trans"/>
</dbReference>
<dbReference type="KEGG" id="bda:FSZ17_20110"/>
<evidence type="ECO:0000259" key="1">
    <source>
        <dbReference type="Pfam" id="PF12804"/>
    </source>
</evidence>
<sequence>MKGNRMSSSICAIILAAGTSTRMGQPKQLLLLKERPLLEHVIRVAASVDFSEIITVIGCEAVNIQKAITIDDPRFRWVVNEDYLLGQSSSLKTGISNIGKQHAGIMVFLGDLPFIAKNTVQSIYQIGADMLLEGEKSFIVQPEYKGTPGHPVFFGQFDRNLFMQLKGDRGAKAIMNHFSHRKLVSVEDEGIVLDIDTQGDYKKIKNLNK</sequence>
<dbReference type="Pfam" id="PF12804">
    <property type="entry name" value="NTP_transf_3"/>
    <property type="match status" value="1"/>
</dbReference>
<dbReference type="STRING" id="1742359.GCA_001439625_03551"/>
<dbReference type="AlphaFoldDB" id="A0A5B8Z8F2"/>
<dbReference type="EMBL" id="CP042593">
    <property type="protein sequence ID" value="QED49382.1"/>
    <property type="molecule type" value="Genomic_DNA"/>
</dbReference>
<proteinExistence type="predicted"/>
<dbReference type="PANTHER" id="PTHR43777">
    <property type="entry name" value="MOLYBDENUM COFACTOR CYTIDYLYLTRANSFERASE"/>
    <property type="match status" value="1"/>
</dbReference>
<feature type="domain" description="MobA-like NTP transferase" evidence="1">
    <location>
        <begin position="12"/>
        <end position="177"/>
    </location>
</feature>
<gene>
    <name evidence="2" type="ORF">FSZ17_20110</name>
</gene>
<dbReference type="CDD" id="cd04182">
    <property type="entry name" value="GT_2_like_f"/>
    <property type="match status" value="1"/>
</dbReference>
<protein>
    <submittedName>
        <fullName evidence="2">Nucleotidyltransferase family protein</fullName>
    </submittedName>
</protein>
<keyword evidence="3" id="KW-1185">Reference proteome</keyword>
<organism evidence="2 3">
    <name type="scientific">Cytobacillus dafuensis</name>
    <name type="common">Bacillus dafuensis</name>
    <dbReference type="NCBI Taxonomy" id="1742359"/>
    <lineage>
        <taxon>Bacteria</taxon>
        <taxon>Bacillati</taxon>
        <taxon>Bacillota</taxon>
        <taxon>Bacilli</taxon>
        <taxon>Bacillales</taxon>
        <taxon>Bacillaceae</taxon>
        <taxon>Cytobacillus</taxon>
    </lineage>
</organism>
<evidence type="ECO:0000313" key="2">
    <source>
        <dbReference type="EMBL" id="QED49382.1"/>
    </source>
</evidence>
<name>A0A5B8Z8F2_CYTDA</name>